<dbReference type="GO" id="GO:0005576">
    <property type="term" value="C:extracellular region"/>
    <property type="evidence" value="ECO:0007669"/>
    <property type="project" value="InterPro"/>
</dbReference>
<dbReference type="InterPro" id="IPR052976">
    <property type="entry name" value="Scoloptoxin-like"/>
</dbReference>
<dbReference type="PANTHER" id="PTHR22933:SF31">
    <property type="entry name" value="FI18007P1"/>
    <property type="match status" value="1"/>
</dbReference>
<dbReference type="InParanoid" id="A0A1S3H5V6"/>
<dbReference type="OrthoDB" id="6020543at2759"/>
<feature type="domain" description="Chitin-binding type-2" evidence="2">
    <location>
        <begin position="36"/>
        <end position="100"/>
    </location>
</feature>
<evidence type="ECO:0000259" key="2">
    <source>
        <dbReference type="PROSITE" id="PS50940"/>
    </source>
</evidence>
<sequence>MKTACFTVPVLILLIGVLDFSKAQQGSIHGIPERFLFKCEGREDGIYADIARNCQVYRICIGGELLTSEAGFDMFPCPQGTLFDQNTLTCQHAANVICPQE</sequence>
<feature type="signal peptide" evidence="1">
    <location>
        <begin position="1"/>
        <end position="23"/>
    </location>
</feature>
<evidence type="ECO:0000256" key="1">
    <source>
        <dbReference type="SAM" id="SignalP"/>
    </source>
</evidence>
<dbReference type="Pfam" id="PF01607">
    <property type="entry name" value="CBM_14"/>
    <property type="match status" value="1"/>
</dbReference>
<dbReference type="GeneID" id="106152456"/>
<dbReference type="InterPro" id="IPR002557">
    <property type="entry name" value="Chitin-bd_dom"/>
</dbReference>
<keyword evidence="1" id="KW-0732">Signal</keyword>
<dbReference type="PROSITE" id="PS50940">
    <property type="entry name" value="CHIT_BIND_II"/>
    <property type="match status" value="1"/>
</dbReference>
<gene>
    <name evidence="4" type="primary">LOC106152456</name>
</gene>
<dbReference type="Proteomes" id="UP000085678">
    <property type="component" value="Unplaced"/>
</dbReference>
<protein>
    <submittedName>
        <fullName evidence="4">Uncharacterized protein LOC106152456</fullName>
    </submittedName>
</protein>
<dbReference type="GO" id="GO:0008061">
    <property type="term" value="F:chitin binding"/>
    <property type="evidence" value="ECO:0007669"/>
    <property type="project" value="InterPro"/>
</dbReference>
<organism evidence="3 4">
    <name type="scientific">Lingula anatina</name>
    <name type="common">Brachiopod</name>
    <name type="synonym">Lingula unguis</name>
    <dbReference type="NCBI Taxonomy" id="7574"/>
    <lineage>
        <taxon>Eukaryota</taxon>
        <taxon>Metazoa</taxon>
        <taxon>Spiralia</taxon>
        <taxon>Lophotrochozoa</taxon>
        <taxon>Brachiopoda</taxon>
        <taxon>Linguliformea</taxon>
        <taxon>Lingulata</taxon>
        <taxon>Lingulida</taxon>
        <taxon>Linguloidea</taxon>
        <taxon>Lingulidae</taxon>
        <taxon>Lingula</taxon>
    </lineage>
</organism>
<feature type="chain" id="PRO_5010338971" evidence="1">
    <location>
        <begin position="24"/>
        <end position="101"/>
    </location>
</feature>
<dbReference type="KEGG" id="lak:106152456"/>
<evidence type="ECO:0000313" key="4">
    <source>
        <dbReference type="RefSeq" id="XP_013381505.1"/>
    </source>
</evidence>
<dbReference type="PANTHER" id="PTHR22933">
    <property type="entry name" value="FI18007P1-RELATED"/>
    <property type="match status" value="1"/>
</dbReference>
<accession>A0A1S3H5V6</accession>
<dbReference type="InterPro" id="IPR036508">
    <property type="entry name" value="Chitin-bd_dom_sf"/>
</dbReference>
<dbReference type="AlphaFoldDB" id="A0A1S3H5V6"/>
<dbReference type="Gene3D" id="2.170.140.10">
    <property type="entry name" value="Chitin binding domain"/>
    <property type="match status" value="1"/>
</dbReference>
<dbReference type="SUPFAM" id="SSF57625">
    <property type="entry name" value="Invertebrate chitin-binding proteins"/>
    <property type="match status" value="1"/>
</dbReference>
<dbReference type="STRING" id="7574.A0A1S3H5V6"/>
<keyword evidence="3" id="KW-1185">Reference proteome</keyword>
<evidence type="ECO:0000313" key="3">
    <source>
        <dbReference type="Proteomes" id="UP000085678"/>
    </source>
</evidence>
<proteinExistence type="predicted"/>
<reference evidence="4" key="1">
    <citation type="submission" date="2025-08" db="UniProtKB">
        <authorList>
            <consortium name="RefSeq"/>
        </authorList>
    </citation>
    <scope>IDENTIFICATION</scope>
    <source>
        <tissue evidence="4">Gonads</tissue>
    </source>
</reference>
<dbReference type="SMART" id="SM00494">
    <property type="entry name" value="ChtBD2"/>
    <property type="match status" value="1"/>
</dbReference>
<dbReference type="RefSeq" id="XP_013381505.1">
    <property type="nucleotide sequence ID" value="XM_013526051.1"/>
</dbReference>
<name>A0A1S3H5V6_LINAN</name>